<proteinExistence type="predicted"/>
<protein>
    <recommendedName>
        <fullName evidence="1">ATPase AAA-type core domain-containing protein</fullName>
    </recommendedName>
</protein>
<dbReference type="Pfam" id="PF00004">
    <property type="entry name" value="AAA"/>
    <property type="match status" value="1"/>
</dbReference>
<dbReference type="Gene3D" id="3.40.50.300">
    <property type="entry name" value="P-loop containing nucleotide triphosphate hydrolases"/>
    <property type="match status" value="1"/>
</dbReference>
<reference evidence="2" key="1">
    <citation type="submission" date="2024-03" db="EMBL/GenBank/DDBJ databases">
        <title>Eukaryotic viruses encode the ribosomal protein eL40.</title>
        <authorList>
            <person name="Thomy J."/>
            <person name="Schvarcz C.R."/>
            <person name="McBeain K.A."/>
            <person name="Edwards K.F."/>
            <person name="Steward G.F."/>
        </authorList>
    </citation>
    <scope>NUCLEOTIDE SEQUENCE</scope>
    <source>
        <strain evidence="2">FloV-SA2</strain>
    </source>
</reference>
<organism evidence="2">
    <name type="scientific">Florenciella sp. virus SA2</name>
    <dbReference type="NCBI Taxonomy" id="3240092"/>
    <lineage>
        <taxon>Viruses</taxon>
    </lineage>
</organism>
<gene>
    <name evidence="2" type="ORF">FloV-SA2_00426</name>
</gene>
<dbReference type="GO" id="GO:0016887">
    <property type="term" value="F:ATP hydrolysis activity"/>
    <property type="evidence" value="ECO:0007669"/>
    <property type="project" value="InterPro"/>
</dbReference>
<name>A0AB39JC17_9VIRU</name>
<evidence type="ECO:0000313" key="2">
    <source>
        <dbReference type="EMBL" id="XDO02244.1"/>
    </source>
</evidence>
<evidence type="ECO:0000259" key="1">
    <source>
        <dbReference type="Pfam" id="PF00004"/>
    </source>
</evidence>
<dbReference type="GO" id="GO:0005524">
    <property type="term" value="F:ATP binding"/>
    <property type="evidence" value="ECO:0007669"/>
    <property type="project" value="InterPro"/>
</dbReference>
<dbReference type="InterPro" id="IPR027417">
    <property type="entry name" value="P-loop_NTPase"/>
</dbReference>
<dbReference type="InterPro" id="IPR003959">
    <property type="entry name" value="ATPase_AAA_core"/>
</dbReference>
<dbReference type="EMBL" id="PP542043">
    <property type="protein sequence ID" value="XDO02244.1"/>
    <property type="molecule type" value="Genomic_DNA"/>
</dbReference>
<sequence>MNYQIENIDELLIPNKEKFWEFYENCFNANNLNILIHGLQETCKTTIIHLIMKRFLENNPTFDKNQLIFEFNSFDEINLQNINNVLHIFCQKNINANKIVYIDNFDFFSDTNQQFIKYYIDKYNLFKDKNKIFFIIETSNLDKIKDIIKSRFNIYHSIPLKSTEYKQIFINLLNKENIKYEDKCINSIINYSNINISSLKNIIIKSKLLNCNITCDKMNVLCSFINYDIFNTFFFYINNDQTFKAIDILLNMYNNGIDISDIYFNIYEYIKNNDIKELYCIIENICYYINEIYNGNYNKIMLIIFSFEIKEKLKIV</sequence>
<accession>A0AB39JC17</accession>
<feature type="domain" description="ATPase AAA-type core" evidence="1">
    <location>
        <begin position="34"/>
        <end position="158"/>
    </location>
</feature>
<dbReference type="SUPFAM" id="SSF52540">
    <property type="entry name" value="P-loop containing nucleoside triphosphate hydrolases"/>
    <property type="match status" value="1"/>
</dbReference>